<organism evidence="2 3">
    <name type="scientific">Stylosanthes scabra</name>
    <dbReference type="NCBI Taxonomy" id="79078"/>
    <lineage>
        <taxon>Eukaryota</taxon>
        <taxon>Viridiplantae</taxon>
        <taxon>Streptophyta</taxon>
        <taxon>Embryophyta</taxon>
        <taxon>Tracheophyta</taxon>
        <taxon>Spermatophyta</taxon>
        <taxon>Magnoliopsida</taxon>
        <taxon>eudicotyledons</taxon>
        <taxon>Gunneridae</taxon>
        <taxon>Pentapetalae</taxon>
        <taxon>rosids</taxon>
        <taxon>fabids</taxon>
        <taxon>Fabales</taxon>
        <taxon>Fabaceae</taxon>
        <taxon>Papilionoideae</taxon>
        <taxon>50 kb inversion clade</taxon>
        <taxon>dalbergioids sensu lato</taxon>
        <taxon>Dalbergieae</taxon>
        <taxon>Pterocarpus clade</taxon>
        <taxon>Stylosanthes</taxon>
    </lineage>
</organism>
<dbReference type="EMBL" id="JASCZI010151110">
    <property type="protein sequence ID" value="MED6169556.1"/>
    <property type="molecule type" value="Genomic_DNA"/>
</dbReference>
<proteinExistence type="predicted"/>
<keyword evidence="3" id="KW-1185">Reference proteome</keyword>
<comment type="caution">
    <text evidence="2">The sequence shown here is derived from an EMBL/GenBank/DDBJ whole genome shotgun (WGS) entry which is preliminary data.</text>
</comment>
<evidence type="ECO:0000313" key="3">
    <source>
        <dbReference type="Proteomes" id="UP001341840"/>
    </source>
</evidence>
<evidence type="ECO:0000313" key="2">
    <source>
        <dbReference type="EMBL" id="MED6169556.1"/>
    </source>
</evidence>
<protein>
    <recommendedName>
        <fullName evidence="1">Transposase MuDR plant domain-containing protein</fullName>
    </recommendedName>
</protein>
<dbReference type="InterPro" id="IPR004332">
    <property type="entry name" value="Transposase_MuDR"/>
</dbReference>
<evidence type="ECO:0000259" key="1">
    <source>
        <dbReference type="Pfam" id="PF03108"/>
    </source>
</evidence>
<sequence length="268" mass="31092">MGDRILVSIHYAGQIRKDQDGNDVFSCPEPTFVCWPNEEMSLQQLKDFILQSIGQDHRKRVRKVYYRYPHYVDRTLYFKRFRLGDDTDVALIRDWHLHLAVIPLLELYALLTDDGNNSEADSQSDGEDNEPLDILHEDEDDEKEEEDDEEVQGVNYFGQTQPAYAQPSISRPYDHPAHFRSLNLGAMNQGSHGFQGGPDDDPVDEFEVGQEFADKKAAVMVVKTYSIRRAVEFKILKSDRLKYVVQCAHFGPVCEWSIRISYRKKQER</sequence>
<reference evidence="2 3" key="1">
    <citation type="journal article" date="2023" name="Plants (Basel)">
        <title>Bridging the Gap: Combining Genomics and Transcriptomics Approaches to Understand Stylosanthes scabra, an Orphan Legume from the Brazilian Caatinga.</title>
        <authorList>
            <person name="Ferreira-Neto J.R.C."/>
            <person name="da Silva M.D."/>
            <person name="Binneck E."/>
            <person name="de Melo N.F."/>
            <person name="da Silva R.H."/>
            <person name="de Melo A.L.T.M."/>
            <person name="Pandolfi V."/>
            <person name="Bustamante F.O."/>
            <person name="Brasileiro-Vidal A.C."/>
            <person name="Benko-Iseppon A.M."/>
        </authorList>
    </citation>
    <scope>NUCLEOTIDE SEQUENCE [LARGE SCALE GENOMIC DNA]</scope>
    <source>
        <tissue evidence="2">Leaves</tissue>
    </source>
</reference>
<dbReference type="Pfam" id="PF03108">
    <property type="entry name" value="DBD_Tnp_Mut"/>
    <property type="match status" value="1"/>
</dbReference>
<name>A0ABU6VBG6_9FABA</name>
<feature type="domain" description="Transposase MuDR plant" evidence="1">
    <location>
        <begin position="206"/>
        <end position="266"/>
    </location>
</feature>
<dbReference type="Proteomes" id="UP001341840">
    <property type="component" value="Unassembled WGS sequence"/>
</dbReference>
<gene>
    <name evidence="2" type="ORF">PIB30_022340</name>
</gene>
<accession>A0ABU6VBG6</accession>